<dbReference type="AlphaFoldDB" id="C3ZQ30"/>
<sequence length="1070" mass="116963">MASVALLAVFLLSGSFPARAQDTRTDQAGSVLREYVDKGYCTYTYVVPPGSRTEGCAPPGIERQLAETKEETGRLENQVDVLTSLVQILLSQQSDLTSSVNSWGDRLKVEENLTQELQEQKIRLQILVENHSSQLSTERIRSAELAQNLTQEIQDQESRLLTQLQEQKTDLQTQVDNLAIQLSEEKGKTSNLEQNLTQKLQEQETRIQTHVQNLTQELQEQESRLLSRVQNLSDELSDEKTRGARLVQNLTQTLLLQETKFIGMINSLSDELSEERNINRELALNLTQTLLNLDNMKSILYEHDVTIKQRLNCTCERLVPGGVVTTTAATLPRERTATTQPSESVSTTVAPVTDMTSPTELPPSTRCHESTAAAEITTNQRTVTAQPSTPHPTTESAGPATGIQIRLAGGSTPLEGRVEVRNGTGQWGSVCDDNFDLQDAHVVCRQLGFGAALEVKLAGHFGEGSGNVWLDEVACRGNETDLGDCPADSWGPSDCSHKEDVGVVCEGGGSLRLVGGVAPWGGRLEFRPWQAAEWGTVCNTSWTEAETEFVCRQLGYTGGVSANLAAFGEGNGRFWLGDVTCDEGDISITSCDSSWEPSDCDHCQDVAVVCTGGVSVRLTGIQSPLQGRVEVRSGELEWGTVCDDGFDDRDAQVVCRQLGYRGGVATAGGDFGEGTGNIWLQNVGCSGAESSVEDCQIQSWGNQDCSHSQDAGVVCTVRYQIPPYNGIGEVSIRLTGGQSSSEGRVEVRPENGDWGTVCDDGFDDRDAQVVCRQLRYITGSARVGGVFPEGTGNIWLDNLNCAGNESSVADCEINRWGDHDCTHKEDAGVVCVLEDDCAGYHSSGWTTSGVYPIGLLPANVEAYCDMDTTEGGWTVIQRRQDGSVPFNRTWEEYKLGFGNKSGEYWLGNENIHLLTNQKNYRLRIDLVDWNNESRYAEYSTFSVSGDSDGYRLHISGYSGTAGNSMAHNNGRRFSTVDRDNDDWSSGHCSQGYGQVGWWFGLCSNSCLNGRYLGNCGSSCPVGQDRQSVRYNFDLGNQGTIHFDPVTILVLSAYPGYPIQYTKTDCRCTTQ</sequence>
<dbReference type="SUPFAM" id="SSF56496">
    <property type="entry name" value="Fibrinogen C-terminal domain-like"/>
    <property type="match status" value="1"/>
</dbReference>
<dbReference type="eggNOG" id="KOG2579">
    <property type="taxonomic scope" value="Eukaryota"/>
</dbReference>
<dbReference type="PANTHER" id="PTHR19331">
    <property type="entry name" value="SCAVENGER RECEPTOR DOMAIN-CONTAINING"/>
    <property type="match status" value="1"/>
</dbReference>
<evidence type="ECO:0000256" key="4">
    <source>
        <dbReference type="ARBA" id="ARBA00023170"/>
    </source>
</evidence>
<feature type="disulfide bond" evidence="9">
    <location>
        <begin position="444"/>
        <end position="505"/>
    </location>
</feature>
<feature type="signal peptide" evidence="12">
    <location>
        <begin position="1"/>
        <end position="20"/>
    </location>
</feature>
<reference evidence="15" key="1">
    <citation type="journal article" date="2008" name="Nature">
        <title>The amphioxus genome and the evolution of the chordate karyotype.</title>
        <authorList>
            <consortium name="US DOE Joint Genome Institute (JGI-PGF)"/>
            <person name="Putnam N.H."/>
            <person name="Butts T."/>
            <person name="Ferrier D.E.K."/>
            <person name="Furlong R.F."/>
            <person name="Hellsten U."/>
            <person name="Kawashima T."/>
            <person name="Robinson-Rechavi M."/>
            <person name="Shoguchi E."/>
            <person name="Terry A."/>
            <person name="Yu J.-K."/>
            <person name="Benito-Gutierrez E.L."/>
            <person name="Dubchak I."/>
            <person name="Garcia-Fernandez J."/>
            <person name="Gibson-Brown J.J."/>
            <person name="Grigoriev I.V."/>
            <person name="Horton A.C."/>
            <person name="de Jong P.J."/>
            <person name="Jurka J."/>
            <person name="Kapitonov V.V."/>
            <person name="Kohara Y."/>
            <person name="Kuroki Y."/>
            <person name="Lindquist E."/>
            <person name="Lucas S."/>
            <person name="Osoegawa K."/>
            <person name="Pennacchio L.A."/>
            <person name="Salamov A.A."/>
            <person name="Satou Y."/>
            <person name="Sauka-Spengler T."/>
            <person name="Schmutz J."/>
            <person name="Shin-I T."/>
            <person name="Toyoda A."/>
            <person name="Bronner-Fraser M."/>
            <person name="Fujiyama A."/>
            <person name="Holland L.Z."/>
            <person name="Holland P.W.H."/>
            <person name="Satoh N."/>
            <person name="Rokhsar D.S."/>
        </authorList>
    </citation>
    <scope>NUCLEOTIDE SEQUENCE [LARGE SCALE GENOMIC DNA]</scope>
    <source>
        <strain evidence="15">S238N-H82</strain>
        <tissue evidence="15">Testes</tissue>
    </source>
</reference>
<dbReference type="Gene3D" id="3.10.250.10">
    <property type="entry name" value="SRCR-like domain"/>
    <property type="match status" value="4"/>
</dbReference>
<keyword evidence="5" id="KW-0325">Glycoprotein</keyword>
<keyword evidence="1 12" id="KW-0732">Signal</keyword>
<feature type="region of interest" description="Disordered" evidence="11">
    <location>
        <begin position="334"/>
        <end position="401"/>
    </location>
</feature>
<accession>C3ZQ30</accession>
<dbReference type="Pfam" id="PF00147">
    <property type="entry name" value="Fibrinogen_C"/>
    <property type="match status" value="1"/>
</dbReference>
<evidence type="ECO:0000313" key="15">
    <source>
        <dbReference type="EMBL" id="EEN45409.1"/>
    </source>
</evidence>
<comment type="caution">
    <text evidence="9">Lacks conserved residue(s) required for the propagation of feature annotation.</text>
</comment>
<dbReference type="SMART" id="SM00202">
    <property type="entry name" value="SR"/>
    <property type="match status" value="4"/>
</dbReference>
<organism>
    <name type="scientific">Branchiostoma floridae</name>
    <name type="common">Florida lancelet</name>
    <name type="synonym">Amphioxus</name>
    <dbReference type="NCBI Taxonomy" id="7739"/>
    <lineage>
        <taxon>Eukaryota</taxon>
        <taxon>Metazoa</taxon>
        <taxon>Chordata</taxon>
        <taxon>Cephalochordata</taxon>
        <taxon>Leptocardii</taxon>
        <taxon>Amphioxiformes</taxon>
        <taxon>Branchiostomatidae</taxon>
        <taxon>Branchiostoma</taxon>
    </lineage>
</organism>
<feature type="disulfide bond" evidence="9">
    <location>
        <begin position="581"/>
        <end position="591"/>
    </location>
</feature>
<dbReference type="InParanoid" id="C3ZQ30"/>
<dbReference type="GO" id="GO:0016020">
    <property type="term" value="C:membrane"/>
    <property type="evidence" value="ECO:0007669"/>
    <property type="project" value="InterPro"/>
</dbReference>
<protein>
    <recommendedName>
        <fullName evidence="8">Soluble scavenger receptor cysteine-rich domain-containing protein SSC5D</fullName>
    </recommendedName>
</protein>
<dbReference type="InterPro" id="IPR036772">
    <property type="entry name" value="SRCR-like_dom_sf"/>
</dbReference>
<feature type="compositionally biased region" description="Polar residues" evidence="11">
    <location>
        <begin position="376"/>
        <end position="396"/>
    </location>
</feature>
<evidence type="ECO:0000256" key="1">
    <source>
        <dbReference type="ARBA" id="ARBA00022729"/>
    </source>
</evidence>
<dbReference type="PANTHER" id="PTHR19331:SF465">
    <property type="entry name" value="EGG PEPTIDE SPERACT RECEPTOR"/>
    <property type="match status" value="1"/>
</dbReference>
<dbReference type="Pfam" id="PF00530">
    <property type="entry name" value="SRCR"/>
    <property type="match status" value="4"/>
</dbReference>
<dbReference type="PRINTS" id="PR00258">
    <property type="entry name" value="SPERACTRCPTR"/>
</dbReference>
<dbReference type="InterPro" id="IPR001190">
    <property type="entry name" value="SRCR"/>
</dbReference>
<keyword evidence="10" id="KW-0175">Coiled coil</keyword>
<feature type="compositionally biased region" description="Polar residues" evidence="11">
    <location>
        <begin position="337"/>
        <end position="359"/>
    </location>
</feature>
<feature type="disulfide bond" evidence="9">
    <location>
        <begin position="801"/>
        <end position="811"/>
    </location>
</feature>
<dbReference type="EMBL" id="GG666659">
    <property type="protein sequence ID" value="EEN45409.1"/>
    <property type="molecule type" value="Genomic_DNA"/>
</dbReference>
<gene>
    <name evidence="15" type="ORF">BRAFLDRAFT_77841</name>
</gene>
<dbReference type="InterPro" id="IPR036056">
    <property type="entry name" value="Fibrinogen-like_C"/>
</dbReference>
<evidence type="ECO:0000256" key="5">
    <source>
        <dbReference type="ARBA" id="ARBA00023180"/>
    </source>
</evidence>
<dbReference type="SMART" id="SM00186">
    <property type="entry name" value="FBG"/>
    <property type="match status" value="1"/>
</dbReference>
<evidence type="ECO:0000256" key="2">
    <source>
        <dbReference type="ARBA" id="ARBA00022737"/>
    </source>
</evidence>
<feature type="coiled-coil region" evidence="10">
    <location>
        <begin position="110"/>
        <end position="235"/>
    </location>
</feature>
<feature type="domain" description="SRCR" evidence="13">
    <location>
        <begin position="405"/>
        <end position="506"/>
    </location>
</feature>
<comment type="function">
    <text evidence="6">Binds to extracellular matrix proteins. Binds to pathogen-associated molecular patterns (PAMPs) present on the cell walls of Gram-positive and Gram-negative bacteria and fungi, behaving as a pattern recognition receptor (PRR). Induces bacterial and fungal aggregation and subsequent inhibition of PAMP-induced cytokine release. Does not possess intrinsic bactericidal activity. May play a role in the innate defense and homeostasis of certain epithelial surfaces.</text>
</comment>
<evidence type="ECO:0000256" key="9">
    <source>
        <dbReference type="PROSITE-ProRule" id="PRU00196"/>
    </source>
</evidence>
<dbReference type="SUPFAM" id="SSF56487">
    <property type="entry name" value="SRCR-like"/>
    <property type="match status" value="4"/>
</dbReference>
<dbReference type="PROSITE" id="PS50287">
    <property type="entry name" value="SRCR_2"/>
    <property type="match status" value="4"/>
</dbReference>
<comment type="subunit">
    <text evidence="7">Interacts with LGALS1 and laminin.</text>
</comment>
<evidence type="ECO:0000256" key="10">
    <source>
        <dbReference type="SAM" id="Coils"/>
    </source>
</evidence>
<evidence type="ECO:0000259" key="14">
    <source>
        <dbReference type="PROSITE" id="PS51406"/>
    </source>
</evidence>
<dbReference type="Gene3D" id="3.90.215.10">
    <property type="entry name" value="Gamma Fibrinogen, chain A, domain 1"/>
    <property type="match status" value="1"/>
</dbReference>
<evidence type="ECO:0000259" key="13">
    <source>
        <dbReference type="PROSITE" id="PS50287"/>
    </source>
</evidence>
<keyword evidence="3 9" id="KW-1015">Disulfide bond</keyword>
<dbReference type="FunFam" id="3.10.250.10:FF:000001">
    <property type="entry name" value="Lysyl oxidase 4 isoform X1"/>
    <property type="match status" value="1"/>
</dbReference>
<dbReference type="PROSITE" id="PS51406">
    <property type="entry name" value="FIBRINOGEN_C_2"/>
    <property type="match status" value="1"/>
</dbReference>
<feature type="domain" description="SRCR" evidence="13">
    <location>
        <begin position="732"/>
        <end position="832"/>
    </location>
</feature>
<dbReference type="InterPro" id="IPR020837">
    <property type="entry name" value="Fibrinogen_CS"/>
</dbReference>
<dbReference type="PROSITE" id="PS00514">
    <property type="entry name" value="FIBRINOGEN_C_1"/>
    <property type="match status" value="1"/>
</dbReference>
<dbReference type="InterPro" id="IPR014716">
    <property type="entry name" value="Fibrinogen_a/b/g_C_1"/>
</dbReference>
<feature type="disulfide bond" evidence="9">
    <location>
        <begin position="431"/>
        <end position="495"/>
    </location>
</feature>
<feature type="disulfide bond" evidence="9">
    <location>
        <begin position="685"/>
        <end position="695"/>
    </location>
</feature>
<name>C3ZQ30_BRAFL</name>
<dbReference type="CDD" id="cd00087">
    <property type="entry name" value="FReD"/>
    <property type="match status" value="1"/>
</dbReference>
<evidence type="ECO:0000256" key="6">
    <source>
        <dbReference type="ARBA" id="ARBA00058074"/>
    </source>
</evidence>
<feature type="disulfide bond" evidence="9">
    <location>
        <begin position="475"/>
        <end position="485"/>
    </location>
</feature>
<keyword evidence="4" id="KW-0675">Receptor</keyword>
<feature type="domain" description="Fibrinogen C-terminal" evidence="14">
    <location>
        <begin position="828"/>
        <end position="1012"/>
    </location>
</feature>
<feature type="domain" description="SRCR" evidence="13">
    <location>
        <begin position="511"/>
        <end position="611"/>
    </location>
</feature>
<dbReference type="InterPro" id="IPR002181">
    <property type="entry name" value="Fibrinogen_a/b/g_C_dom"/>
</dbReference>
<evidence type="ECO:0000256" key="11">
    <source>
        <dbReference type="SAM" id="MobiDB-lite"/>
    </source>
</evidence>
<keyword evidence="2" id="KW-0677">Repeat</keyword>
<feature type="domain" description="SRCR" evidence="13">
    <location>
        <begin position="616"/>
        <end position="716"/>
    </location>
</feature>
<proteinExistence type="predicted"/>
<dbReference type="FunFam" id="3.10.250.10:FF:000007">
    <property type="entry name" value="Soluble scavenger receptor cysteine-rich domain-containing protein SSC5D"/>
    <property type="match status" value="1"/>
</dbReference>
<feature type="chain" id="PRO_5002936716" description="Soluble scavenger receptor cysteine-rich domain-containing protein SSC5D" evidence="12">
    <location>
        <begin position="21"/>
        <end position="1070"/>
    </location>
</feature>
<dbReference type="FunFam" id="3.10.250.10:FF:000011">
    <property type="entry name" value="Scavenger receptor class A member 5"/>
    <property type="match status" value="2"/>
</dbReference>
<evidence type="ECO:0000256" key="3">
    <source>
        <dbReference type="ARBA" id="ARBA00023157"/>
    </source>
</evidence>
<evidence type="ECO:0000256" key="12">
    <source>
        <dbReference type="SAM" id="SignalP"/>
    </source>
</evidence>
<evidence type="ECO:0000256" key="8">
    <source>
        <dbReference type="ARBA" id="ARBA00069168"/>
    </source>
</evidence>
<dbReference type="Gene3D" id="4.10.530.10">
    <property type="entry name" value="Gamma-fibrinogen Carboxyl Terminal Fragment, domain 2"/>
    <property type="match status" value="1"/>
</dbReference>
<evidence type="ECO:0000256" key="7">
    <source>
        <dbReference type="ARBA" id="ARBA00064153"/>
    </source>
</evidence>